<reference evidence="1 2" key="1">
    <citation type="journal article" date="2017" name="Plant Biotechnol. J.">
        <title>A comprehensive draft genome sequence for lupin (Lupinus angustifolius), an emerging health food: insights into plant-microbe interactions and legume evolution.</title>
        <authorList>
            <person name="Hane J.K."/>
            <person name="Ming Y."/>
            <person name="Kamphuis L.G."/>
            <person name="Nelson M.N."/>
            <person name="Garg G."/>
            <person name="Atkins C.A."/>
            <person name="Bayer P.E."/>
            <person name="Bravo A."/>
            <person name="Bringans S."/>
            <person name="Cannon S."/>
            <person name="Edwards D."/>
            <person name="Foley R."/>
            <person name="Gao L.L."/>
            <person name="Harrison M.J."/>
            <person name="Huang W."/>
            <person name="Hurgobin B."/>
            <person name="Li S."/>
            <person name="Liu C.W."/>
            <person name="McGrath A."/>
            <person name="Morahan G."/>
            <person name="Murray J."/>
            <person name="Weller J."/>
            <person name="Jian J."/>
            <person name="Singh K.B."/>
        </authorList>
    </citation>
    <scope>NUCLEOTIDE SEQUENCE</scope>
    <source>
        <strain evidence="2">cv. Tanjil</strain>
        <tissue evidence="1">Whole plant</tissue>
    </source>
</reference>
<name>A0A4P1RAT2_LUPAN</name>
<gene>
    <name evidence="1" type="ORF">TanjilG_05257</name>
</gene>
<dbReference type="Gramene" id="OIW06486">
    <property type="protein sequence ID" value="OIW06486"/>
    <property type="gene ID" value="TanjilG_05257"/>
</dbReference>
<dbReference type="OrthoDB" id="1512693at2759"/>
<dbReference type="EMBL" id="CM007368">
    <property type="protein sequence ID" value="OIW06486.1"/>
    <property type="molecule type" value="Genomic_DNA"/>
</dbReference>
<dbReference type="InterPro" id="IPR008480">
    <property type="entry name" value="DUF761_pln"/>
</dbReference>
<dbReference type="Proteomes" id="UP000188354">
    <property type="component" value="Chromosome LG08"/>
</dbReference>
<dbReference type="PANTHER" id="PTHR33265:SF6">
    <property type="entry name" value="OS01G0930500 PROTEIN"/>
    <property type="match status" value="1"/>
</dbReference>
<protein>
    <submittedName>
        <fullName evidence="1">Uncharacterized protein</fullName>
    </submittedName>
</protein>
<evidence type="ECO:0000313" key="1">
    <source>
        <dbReference type="EMBL" id="OIW06486.1"/>
    </source>
</evidence>
<dbReference type="Pfam" id="PF05553">
    <property type="entry name" value="DUF761"/>
    <property type="match status" value="1"/>
</dbReference>
<dbReference type="PANTHER" id="PTHR33265">
    <property type="entry name" value="AVR9/CF-9 RAPIDLY ELICITED PROTEIN-RELATED"/>
    <property type="match status" value="1"/>
</dbReference>
<keyword evidence="2" id="KW-1185">Reference proteome</keyword>
<sequence>MVVNSPVIAKRLWNVLRVTFFMTKKGLISKRKVIIDMNLMMKKGKLLRKSMRNLMHHNHYHAKNLARRGYGIQEYEFSCSNSPNPVFFHVPKRKHHFTFPCIKSNEVVEDESDELDAFEGYCEENKAIVLVPKTPENVFNIGFGVSDFGSGEKKNSLLSPFSVRISNYSSEDENEESGKGEVDEKAEDFITRFYEQLRMQSQMQLLQYPNMQGQRL</sequence>
<dbReference type="AlphaFoldDB" id="A0A4P1RAT2"/>
<dbReference type="KEGG" id="lang:109353366"/>
<evidence type="ECO:0000313" key="2">
    <source>
        <dbReference type="Proteomes" id="UP000188354"/>
    </source>
</evidence>
<proteinExistence type="predicted"/>
<accession>A0A4P1RAT2</accession>
<dbReference type="STRING" id="3871.A0A4P1RAT2"/>
<organism evidence="1 2">
    <name type="scientific">Lupinus angustifolius</name>
    <name type="common">Narrow-leaved blue lupine</name>
    <dbReference type="NCBI Taxonomy" id="3871"/>
    <lineage>
        <taxon>Eukaryota</taxon>
        <taxon>Viridiplantae</taxon>
        <taxon>Streptophyta</taxon>
        <taxon>Embryophyta</taxon>
        <taxon>Tracheophyta</taxon>
        <taxon>Spermatophyta</taxon>
        <taxon>Magnoliopsida</taxon>
        <taxon>eudicotyledons</taxon>
        <taxon>Gunneridae</taxon>
        <taxon>Pentapetalae</taxon>
        <taxon>rosids</taxon>
        <taxon>fabids</taxon>
        <taxon>Fabales</taxon>
        <taxon>Fabaceae</taxon>
        <taxon>Papilionoideae</taxon>
        <taxon>50 kb inversion clade</taxon>
        <taxon>genistoids sensu lato</taxon>
        <taxon>core genistoids</taxon>
        <taxon>Genisteae</taxon>
        <taxon>Lupinus</taxon>
    </lineage>
</organism>